<feature type="region of interest" description="Disordered" evidence="1">
    <location>
        <begin position="509"/>
        <end position="538"/>
    </location>
</feature>
<keyword evidence="2" id="KW-1133">Transmembrane helix</keyword>
<keyword evidence="4" id="KW-1185">Reference proteome</keyword>
<evidence type="ECO:0000256" key="1">
    <source>
        <dbReference type="SAM" id="MobiDB-lite"/>
    </source>
</evidence>
<dbReference type="EnsemblPlants" id="AUR62017274-RA">
    <property type="protein sequence ID" value="AUR62017274-RA:cds"/>
    <property type="gene ID" value="AUR62017274"/>
</dbReference>
<accession>A0A803LQP5</accession>
<reference evidence="3" key="1">
    <citation type="journal article" date="2017" name="Nature">
        <title>The genome of Chenopodium quinoa.</title>
        <authorList>
            <person name="Jarvis D.E."/>
            <person name="Ho Y.S."/>
            <person name="Lightfoot D.J."/>
            <person name="Schmoeckel S.M."/>
            <person name="Li B."/>
            <person name="Borm T.J.A."/>
            <person name="Ohyanagi H."/>
            <person name="Mineta K."/>
            <person name="Michell C.T."/>
            <person name="Saber N."/>
            <person name="Kharbatia N.M."/>
            <person name="Rupper R.R."/>
            <person name="Sharp A.R."/>
            <person name="Dally N."/>
            <person name="Boughton B.A."/>
            <person name="Woo Y.H."/>
            <person name="Gao G."/>
            <person name="Schijlen E.G.W.M."/>
            <person name="Guo X."/>
            <person name="Momin A.A."/>
            <person name="Negrao S."/>
            <person name="Al-Babili S."/>
            <person name="Gehring C."/>
            <person name="Roessner U."/>
            <person name="Jung C."/>
            <person name="Murphy K."/>
            <person name="Arold S.T."/>
            <person name="Gojobori T."/>
            <person name="van der Linden C.G."/>
            <person name="van Loo E.N."/>
            <person name="Jellen E.N."/>
            <person name="Maughan P.J."/>
            <person name="Tester M."/>
        </authorList>
    </citation>
    <scope>NUCLEOTIDE SEQUENCE [LARGE SCALE GENOMIC DNA]</scope>
    <source>
        <strain evidence="3">cv. PI 614886</strain>
    </source>
</reference>
<dbReference type="Gramene" id="AUR62017274-RA">
    <property type="protein sequence ID" value="AUR62017274-RA:cds"/>
    <property type="gene ID" value="AUR62017274"/>
</dbReference>
<dbReference type="AlphaFoldDB" id="A0A803LQP5"/>
<organism evidence="3 4">
    <name type="scientific">Chenopodium quinoa</name>
    <name type="common">Quinoa</name>
    <dbReference type="NCBI Taxonomy" id="63459"/>
    <lineage>
        <taxon>Eukaryota</taxon>
        <taxon>Viridiplantae</taxon>
        <taxon>Streptophyta</taxon>
        <taxon>Embryophyta</taxon>
        <taxon>Tracheophyta</taxon>
        <taxon>Spermatophyta</taxon>
        <taxon>Magnoliopsida</taxon>
        <taxon>eudicotyledons</taxon>
        <taxon>Gunneridae</taxon>
        <taxon>Pentapetalae</taxon>
        <taxon>Caryophyllales</taxon>
        <taxon>Chenopodiaceae</taxon>
        <taxon>Chenopodioideae</taxon>
        <taxon>Atripliceae</taxon>
        <taxon>Chenopodium</taxon>
    </lineage>
</organism>
<feature type="compositionally biased region" description="Low complexity" evidence="1">
    <location>
        <begin position="526"/>
        <end position="538"/>
    </location>
</feature>
<feature type="region of interest" description="Disordered" evidence="1">
    <location>
        <begin position="465"/>
        <end position="486"/>
    </location>
</feature>
<evidence type="ECO:0000313" key="4">
    <source>
        <dbReference type="Proteomes" id="UP000596660"/>
    </source>
</evidence>
<reference evidence="3" key="2">
    <citation type="submission" date="2021-03" db="UniProtKB">
        <authorList>
            <consortium name="EnsemblPlants"/>
        </authorList>
    </citation>
    <scope>IDENTIFICATION</scope>
</reference>
<sequence>MGLGRKVFLPLSLARVVAVSGVLVTFQWLPLGRTMSPDELPSDAAEPWKDGFKDTATGDFLPEVSWLTMRGKQQKELPLTGQLTRFTKGKELKPLNYFLCEIKESSQLQGVLNQSVLFQPESFTDARRYPWGHRLVVRRDIHPDIPYRRTTPNMHATACRILLLLRPTLLTSRPWSLNDGIYFLFPEVKKENLRKVSLYLASSWIPSAANVATKLFLWKAPTKMRNSPIKLLVPGKLILAKVKKKKMVEKFGMVLTKPPLFNRYTFALWYSASCLFLVQRRDPLLQSSISLIGVCERPFLWWYGRHGLRERPAPPLLVRQGKESLNQNHIHSFCVRREIDAQPAMYQLFNLEFVNTGTNTRRWKNRLCQHLVHEVPVQTKLDEKSAPKGLLKDRGSTIVLLAFKRIAAGLLTKQNETSFLSSPPELAFESEARLAQIYPRYLGQDCRYSLAYRKKKNIKNLKCEESKPSCTGVPRQGPASSGSQTPDTGSPYFLLLVMVAAGPTATSFCAGGDPGPSHLPLPEEMGASTSGTSATTED</sequence>
<protein>
    <submittedName>
        <fullName evidence="3">Uncharacterized protein</fullName>
    </submittedName>
</protein>
<keyword evidence="2" id="KW-0812">Transmembrane</keyword>
<dbReference type="Proteomes" id="UP000596660">
    <property type="component" value="Unplaced"/>
</dbReference>
<proteinExistence type="predicted"/>
<evidence type="ECO:0000313" key="3">
    <source>
        <dbReference type="EnsemblPlants" id="AUR62017274-RA:cds"/>
    </source>
</evidence>
<name>A0A803LQP5_CHEQI</name>
<evidence type="ECO:0000256" key="2">
    <source>
        <dbReference type="SAM" id="Phobius"/>
    </source>
</evidence>
<feature type="transmembrane region" description="Helical" evidence="2">
    <location>
        <begin position="7"/>
        <end position="29"/>
    </location>
</feature>
<keyword evidence="2" id="KW-0472">Membrane</keyword>